<dbReference type="InterPro" id="IPR023404">
    <property type="entry name" value="rSAM_horseshoe"/>
</dbReference>
<evidence type="ECO:0000313" key="2">
    <source>
        <dbReference type="Proteomes" id="UP000281261"/>
    </source>
</evidence>
<dbReference type="InterPro" id="IPR058240">
    <property type="entry name" value="rSAM_sf"/>
</dbReference>
<dbReference type="Proteomes" id="UP000281261">
    <property type="component" value="Unassembled WGS sequence"/>
</dbReference>
<evidence type="ECO:0000313" key="1">
    <source>
        <dbReference type="EMBL" id="RLC36476.1"/>
    </source>
</evidence>
<dbReference type="AlphaFoldDB" id="A0A420ZBT1"/>
<feature type="non-terminal residue" evidence="1">
    <location>
        <position position="1"/>
    </location>
</feature>
<name>A0A420ZBT1_UNCK3</name>
<sequence length="77" mass="8908">GKPRPYKPEEWPEVVVQATQILNDNYWYPCTTLIIGLPDENKDDVLKTIELIDELKGSKQWLFPLFFVAMGGSILER</sequence>
<dbReference type="Gene3D" id="3.80.30.20">
    <property type="entry name" value="tm_1862 like domain"/>
    <property type="match status" value="1"/>
</dbReference>
<organism evidence="1 2">
    <name type="scientific">candidate division Kazan bacterium</name>
    <dbReference type="NCBI Taxonomy" id="2202143"/>
    <lineage>
        <taxon>Bacteria</taxon>
        <taxon>Bacteria division Kazan-3B-28</taxon>
    </lineage>
</organism>
<dbReference type="EMBL" id="QMNG01000053">
    <property type="protein sequence ID" value="RLC36476.1"/>
    <property type="molecule type" value="Genomic_DNA"/>
</dbReference>
<protein>
    <submittedName>
        <fullName evidence="1">Radical SAM protein</fullName>
    </submittedName>
</protein>
<comment type="caution">
    <text evidence="1">The sequence shown here is derived from an EMBL/GenBank/DDBJ whole genome shotgun (WGS) entry which is preliminary data.</text>
</comment>
<dbReference type="SUPFAM" id="SSF102114">
    <property type="entry name" value="Radical SAM enzymes"/>
    <property type="match status" value="1"/>
</dbReference>
<reference evidence="1 2" key="1">
    <citation type="submission" date="2018-06" db="EMBL/GenBank/DDBJ databases">
        <title>Extensive metabolic versatility and redundancy in microbially diverse, dynamic hydrothermal sediments.</title>
        <authorList>
            <person name="Dombrowski N."/>
            <person name="Teske A."/>
            <person name="Baker B.J."/>
        </authorList>
    </citation>
    <scope>NUCLEOTIDE SEQUENCE [LARGE SCALE GENOMIC DNA]</scope>
    <source>
        <strain evidence="1">B79_G16</strain>
    </source>
</reference>
<proteinExistence type="predicted"/>
<gene>
    <name evidence="1" type="ORF">DRH29_04510</name>
</gene>
<accession>A0A420ZBT1</accession>